<accession>A0ABU7L8S6</accession>
<name>A0ABU7L8S6_9NOCA</name>
<feature type="transmembrane region" description="Helical" evidence="2">
    <location>
        <begin position="108"/>
        <end position="126"/>
    </location>
</feature>
<evidence type="ECO:0000256" key="1">
    <source>
        <dbReference type="SAM" id="MobiDB-lite"/>
    </source>
</evidence>
<keyword evidence="2" id="KW-0812">Transmembrane</keyword>
<sequence length="155" mass="15877">MTSVSESLSDSALPESVRDLVRPIDDTTNLGGALRVAGDGAVALAQGSAAAGLVVARKGVEASKELAARARRAREEASPLIKAATEKALADKSTVKKADPKSRGGRKALLITGVLGAVVLGGVAFYRSRRPSFPPVAAEPPRLQPVVADNEPTGN</sequence>
<proteinExistence type="predicted"/>
<dbReference type="Proteomes" id="UP001336020">
    <property type="component" value="Unassembled WGS sequence"/>
</dbReference>
<evidence type="ECO:0000313" key="4">
    <source>
        <dbReference type="Proteomes" id="UP001336020"/>
    </source>
</evidence>
<dbReference type="EMBL" id="JAUTXY010000004">
    <property type="protein sequence ID" value="MEE2057938.1"/>
    <property type="molecule type" value="Genomic_DNA"/>
</dbReference>
<gene>
    <name evidence="3" type="ORF">Q7514_10430</name>
</gene>
<dbReference type="RefSeq" id="WP_330133180.1">
    <property type="nucleotide sequence ID" value="NZ_JAUTXY010000004.1"/>
</dbReference>
<feature type="region of interest" description="Disordered" evidence="1">
    <location>
        <begin position="131"/>
        <end position="155"/>
    </location>
</feature>
<evidence type="ECO:0000256" key="2">
    <source>
        <dbReference type="SAM" id="Phobius"/>
    </source>
</evidence>
<evidence type="ECO:0008006" key="5">
    <source>
        <dbReference type="Google" id="ProtNLM"/>
    </source>
</evidence>
<protein>
    <recommendedName>
        <fullName evidence="5">Cell wall synthesis protein CwsA</fullName>
    </recommendedName>
</protein>
<organism evidence="3 4">
    <name type="scientific">Rhodococcus artemisiae</name>
    <dbReference type="NCBI Taxonomy" id="714159"/>
    <lineage>
        <taxon>Bacteria</taxon>
        <taxon>Bacillati</taxon>
        <taxon>Actinomycetota</taxon>
        <taxon>Actinomycetes</taxon>
        <taxon>Mycobacteriales</taxon>
        <taxon>Nocardiaceae</taxon>
        <taxon>Rhodococcus</taxon>
    </lineage>
</organism>
<comment type="caution">
    <text evidence="3">The sequence shown here is derived from an EMBL/GenBank/DDBJ whole genome shotgun (WGS) entry which is preliminary data.</text>
</comment>
<reference evidence="3 4" key="1">
    <citation type="submission" date="2023-07" db="EMBL/GenBank/DDBJ databases">
        <authorList>
            <person name="Girao M."/>
            <person name="Carvalho M.F."/>
        </authorList>
    </citation>
    <scope>NUCLEOTIDE SEQUENCE [LARGE SCALE GENOMIC DNA]</scope>
    <source>
        <strain evidence="3 4">YIM65754</strain>
    </source>
</reference>
<evidence type="ECO:0000313" key="3">
    <source>
        <dbReference type="EMBL" id="MEE2057938.1"/>
    </source>
</evidence>
<keyword evidence="4" id="KW-1185">Reference proteome</keyword>
<keyword evidence="2" id="KW-1133">Transmembrane helix</keyword>
<keyword evidence="2" id="KW-0472">Membrane</keyword>